<gene>
    <name evidence="4" type="ORF">SAMN05216225_103425</name>
</gene>
<dbReference type="Pfam" id="PF00990">
    <property type="entry name" value="GGDEF"/>
    <property type="match status" value="1"/>
</dbReference>
<name>A0A1M5JYL1_9BACI</name>
<dbReference type="SMART" id="SM00267">
    <property type="entry name" value="GGDEF"/>
    <property type="match status" value="1"/>
</dbReference>
<dbReference type="InterPro" id="IPR029787">
    <property type="entry name" value="Nucleotide_cyclase"/>
</dbReference>
<dbReference type="InterPro" id="IPR001610">
    <property type="entry name" value="PAC"/>
</dbReference>
<evidence type="ECO:0000313" key="5">
    <source>
        <dbReference type="Proteomes" id="UP000183988"/>
    </source>
</evidence>
<proteinExistence type="predicted"/>
<dbReference type="Pfam" id="PF13426">
    <property type="entry name" value="PAS_9"/>
    <property type="match status" value="1"/>
</dbReference>
<feature type="domain" description="PAC" evidence="2">
    <location>
        <begin position="337"/>
        <end position="389"/>
    </location>
</feature>
<dbReference type="SUPFAM" id="SSF55073">
    <property type="entry name" value="Nucleotide cyclase"/>
    <property type="match status" value="1"/>
</dbReference>
<dbReference type="NCBIfam" id="TIGR00254">
    <property type="entry name" value="GGDEF"/>
    <property type="match status" value="1"/>
</dbReference>
<dbReference type="CDD" id="cd01949">
    <property type="entry name" value="GGDEF"/>
    <property type="match status" value="1"/>
</dbReference>
<feature type="domain" description="PAS" evidence="1">
    <location>
        <begin position="264"/>
        <end position="334"/>
    </location>
</feature>
<dbReference type="InterPro" id="IPR052155">
    <property type="entry name" value="Biofilm_reg_signaling"/>
</dbReference>
<dbReference type="InterPro" id="IPR013656">
    <property type="entry name" value="PAS_4"/>
</dbReference>
<feature type="domain" description="PAC" evidence="2">
    <location>
        <begin position="80"/>
        <end position="132"/>
    </location>
</feature>
<dbReference type="Proteomes" id="UP000183988">
    <property type="component" value="Unassembled WGS sequence"/>
</dbReference>
<dbReference type="NCBIfam" id="TIGR00229">
    <property type="entry name" value="sensory_box"/>
    <property type="match status" value="3"/>
</dbReference>
<accession>A0A1M5JYL1</accession>
<keyword evidence="5" id="KW-1185">Reference proteome</keyword>
<evidence type="ECO:0000259" key="2">
    <source>
        <dbReference type="PROSITE" id="PS50113"/>
    </source>
</evidence>
<dbReference type="Gene3D" id="3.30.70.270">
    <property type="match status" value="1"/>
</dbReference>
<dbReference type="SUPFAM" id="SSF55785">
    <property type="entry name" value="PYP-like sensor domain (PAS domain)"/>
    <property type="match status" value="3"/>
</dbReference>
<dbReference type="InterPro" id="IPR000700">
    <property type="entry name" value="PAS-assoc_C"/>
</dbReference>
<dbReference type="InterPro" id="IPR000160">
    <property type="entry name" value="GGDEF_dom"/>
</dbReference>
<dbReference type="PROSITE" id="PS50887">
    <property type="entry name" value="GGDEF"/>
    <property type="match status" value="1"/>
</dbReference>
<dbReference type="InterPro" id="IPR035965">
    <property type="entry name" value="PAS-like_dom_sf"/>
</dbReference>
<dbReference type="InterPro" id="IPR043128">
    <property type="entry name" value="Rev_trsase/Diguanyl_cyclase"/>
</dbReference>
<dbReference type="FunFam" id="3.30.70.270:FF:000001">
    <property type="entry name" value="Diguanylate cyclase domain protein"/>
    <property type="match status" value="1"/>
</dbReference>
<dbReference type="Pfam" id="PF08447">
    <property type="entry name" value="PAS_3"/>
    <property type="match status" value="1"/>
</dbReference>
<dbReference type="SMART" id="SM00091">
    <property type="entry name" value="PAS"/>
    <property type="match status" value="2"/>
</dbReference>
<feature type="domain" description="PAS" evidence="1">
    <location>
        <begin position="140"/>
        <end position="210"/>
    </location>
</feature>
<dbReference type="AlphaFoldDB" id="A0A1M5JYL1"/>
<organism evidence="4 5">
    <name type="scientific">Ornithinibacillus halophilus</name>
    <dbReference type="NCBI Taxonomy" id="930117"/>
    <lineage>
        <taxon>Bacteria</taxon>
        <taxon>Bacillati</taxon>
        <taxon>Bacillota</taxon>
        <taxon>Bacilli</taxon>
        <taxon>Bacillales</taxon>
        <taxon>Bacillaceae</taxon>
        <taxon>Ornithinibacillus</taxon>
    </lineage>
</organism>
<dbReference type="Pfam" id="PF08448">
    <property type="entry name" value="PAS_4"/>
    <property type="match status" value="1"/>
</dbReference>
<dbReference type="SMART" id="SM00086">
    <property type="entry name" value="PAC"/>
    <property type="match status" value="3"/>
</dbReference>
<dbReference type="PANTHER" id="PTHR44757">
    <property type="entry name" value="DIGUANYLATE CYCLASE DGCP"/>
    <property type="match status" value="1"/>
</dbReference>
<dbReference type="InterPro" id="IPR000014">
    <property type="entry name" value="PAS"/>
</dbReference>
<dbReference type="CDD" id="cd00130">
    <property type="entry name" value="PAS"/>
    <property type="match status" value="2"/>
</dbReference>
<dbReference type="STRING" id="930117.SAMN05216225_103425"/>
<dbReference type="InterPro" id="IPR013655">
    <property type="entry name" value="PAS_fold_3"/>
</dbReference>
<dbReference type="Gene3D" id="3.30.450.20">
    <property type="entry name" value="PAS domain"/>
    <property type="match status" value="3"/>
</dbReference>
<evidence type="ECO:0000313" key="4">
    <source>
        <dbReference type="EMBL" id="SHG45631.1"/>
    </source>
</evidence>
<dbReference type="PROSITE" id="PS50112">
    <property type="entry name" value="PAS"/>
    <property type="match status" value="2"/>
</dbReference>
<dbReference type="PANTHER" id="PTHR44757:SF2">
    <property type="entry name" value="BIOFILM ARCHITECTURE MAINTENANCE PROTEIN MBAA"/>
    <property type="match status" value="1"/>
</dbReference>
<evidence type="ECO:0000259" key="1">
    <source>
        <dbReference type="PROSITE" id="PS50112"/>
    </source>
</evidence>
<feature type="domain" description="GGDEF" evidence="3">
    <location>
        <begin position="420"/>
        <end position="553"/>
    </location>
</feature>
<sequence>MIMNDVLLNNVLLNGIKDMIYVMEVRNGQYIYSFINQAVREFAGFSDDILGKTIQEVVSEEKWLFLLEKYDTVLLQKDSLVFEDYYPSPMGETRYAENTLTPIFNEDQECTHIVAVTKDITKRKIAERKAEKSKEMLIEGKQRYQSLFDYNLDAVLTLDENGYAITGNRSLEVMTGYTSQEVAGKRYNALVVEEDKDKCQKYFRLALDGILEEFRIRIRNKDNQIVELIVKLTPIVVNNEIVGIYVICKDITALINMRNRFNESENMFQIITEHSRDLITVLNHDGEIIYVSPSYKDILGYDEISYVGEKFYYNLHPDDIGQVKKTFELSKNSKEAWVEQFRQRHKTDGWIWSELHGSPIYDNRNQFKYMVVVSRDISLRKDYETELEYFANHDVLTGLPNRRYFIDRFEQELLSTKGKTNLALIILDLDDFKPVNDSYGHEMGDHVIIEFGKRIKEVVRKSDVVARLGGDEFVVLLPDISSKDQVVDIASRIVSNVEKPWNIQGTEIHLTASVGVAYSSQKLESVHSFLRTADGALYEVKNNGGNNYKLISI</sequence>
<reference evidence="4 5" key="1">
    <citation type="submission" date="2016-11" db="EMBL/GenBank/DDBJ databases">
        <authorList>
            <person name="Jaros S."/>
            <person name="Januszkiewicz K."/>
            <person name="Wedrychowicz H."/>
        </authorList>
    </citation>
    <scope>NUCLEOTIDE SEQUENCE [LARGE SCALE GENOMIC DNA]</scope>
    <source>
        <strain evidence="4 5">IBRC-M 10683</strain>
    </source>
</reference>
<protein>
    <submittedName>
        <fullName evidence="4">PAS domain S-box-containing protein/diguanylate cyclase (GGDEF) domain-containing protein</fullName>
    </submittedName>
</protein>
<evidence type="ECO:0000259" key="3">
    <source>
        <dbReference type="PROSITE" id="PS50887"/>
    </source>
</evidence>
<dbReference type="EMBL" id="FQVW01000034">
    <property type="protein sequence ID" value="SHG45631.1"/>
    <property type="molecule type" value="Genomic_DNA"/>
</dbReference>
<dbReference type="PROSITE" id="PS50113">
    <property type="entry name" value="PAC"/>
    <property type="match status" value="2"/>
</dbReference>